<name>X1MLY1_9ZZZZ</name>
<organism evidence="1">
    <name type="scientific">marine sediment metagenome</name>
    <dbReference type="NCBI Taxonomy" id="412755"/>
    <lineage>
        <taxon>unclassified sequences</taxon>
        <taxon>metagenomes</taxon>
        <taxon>ecological metagenomes</taxon>
    </lineage>
</organism>
<accession>X1MLY1</accession>
<reference evidence="1" key="1">
    <citation type="journal article" date="2014" name="Front. Microbiol.">
        <title>High frequency of phylogenetically diverse reductive dehalogenase-homologous genes in deep subseafloor sedimentary metagenomes.</title>
        <authorList>
            <person name="Kawai M."/>
            <person name="Futagami T."/>
            <person name="Toyoda A."/>
            <person name="Takaki Y."/>
            <person name="Nishi S."/>
            <person name="Hori S."/>
            <person name="Arai W."/>
            <person name="Tsubouchi T."/>
            <person name="Morono Y."/>
            <person name="Uchiyama I."/>
            <person name="Ito T."/>
            <person name="Fujiyama A."/>
            <person name="Inagaki F."/>
            <person name="Takami H."/>
        </authorList>
    </citation>
    <scope>NUCLEOTIDE SEQUENCE</scope>
    <source>
        <strain evidence="1">Expedition CK06-06</strain>
    </source>
</reference>
<dbReference type="AlphaFoldDB" id="X1MLY1"/>
<feature type="non-terminal residue" evidence="1">
    <location>
        <position position="1"/>
    </location>
</feature>
<gene>
    <name evidence="1" type="ORF">S06H3_29108</name>
</gene>
<proteinExistence type="predicted"/>
<evidence type="ECO:0000313" key="1">
    <source>
        <dbReference type="EMBL" id="GAI32313.1"/>
    </source>
</evidence>
<dbReference type="EMBL" id="BARV01017039">
    <property type="protein sequence ID" value="GAI32313.1"/>
    <property type="molecule type" value="Genomic_DNA"/>
</dbReference>
<comment type="caution">
    <text evidence="1">The sequence shown here is derived from an EMBL/GenBank/DDBJ whole genome shotgun (WGS) entry which is preliminary data.</text>
</comment>
<protein>
    <submittedName>
        <fullName evidence="1">Uncharacterized protein</fullName>
    </submittedName>
</protein>
<sequence>PTFQSFLDGFTIKDKILEDMIAYASEEDLAYNKEDFNVSREHIRLVLKAYIARDLWNSSEFYQVFNTSKPSVLKAIEVLDGQAIYQALLESK</sequence>